<dbReference type="InterPro" id="IPR000477">
    <property type="entry name" value="RT_dom"/>
</dbReference>
<dbReference type="PANTHER" id="PTHR21301">
    <property type="entry name" value="REVERSE TRANSCRIPTASE"/>
    <property type="match status" value="1"/>
</dbReference>
<evidence type="ECO:0000313" key="3">
    <source>
        <dbReference type="EMBL" id="EYC42477.1"/>
    </source>
</evidence>
<sequence length="894" mass="101539">MPRFQDKRTFELLHQVPPNVFSLVREALALRQRVVAARQSVTFLQRCKTNGVIPKFISKKNLGATCNLPETHPKIVNLYRSILGVTIKEKQRVLYSSLLRCVSKEQACRRLLPEQTWRRIEGGSRVICDSIRSSIKTNLREKYDRLLSTDHRKRCNAEPTDSTQYHRSSNIVANKVATHHTARVTVLGDTHLSDNAVDLLSLGPSCSISHRIDGHTFRKVATGLLKLRDRLRSKAMRENGTRQITHLSTRLLPLAPFPRSFYKEPAPVRETDIKFKILLSGVLDVYSHHSRLTHSNLTREQWKGFEEVREMTRNGAIRLSVSDKGGEFVVIPQVLDREITAHHLRDTTLYRRVTEKDFHTQCRRLNDIWVTVGRSSGLDERFVSHLKLDTPTCPVFYSLIKTHKLAPDDLRSMSAETYKIRPIISCVGGPADRISWFLSKIVSQILQKIPSHLPNTNHFLEQLRSVRFNSDSAIESFDVASLYTNVQNDEALQALSELLNIHGACVQTYGLSKARLLTLIKECLSCNIFKWCGMYFAQVRGLAMGQRLAPVLAICFMSRIEAPVLARLPILYCRYIDDCLIITSTQSEMDECFRILNQQSQYIRLTREKPQNGWLPFLNTQINLSGGNVRVKWYRKESSKNILIHARSAHPTAMKRAVIRNMFKTATELSTGDHERQESRSLAHGIAVANGYEVLPRHSRSHVKSDRISRENKVPLCLPFISDSVSAAVQRCIVRAQLQNEVSLVNIPNNNIRSQLVRNRLYDRHCISEGCIVCPYGRTGDCAQSGVIYQLQCLACNATYIGETGRTLGVRAKEHMAGKRRGSLLTPLGRHKNESHHGSDFGVKCIILAREADISARKTLEAFWISVQNPPMNNKNECLSIANDFMPFVPLCEL</sequence>
<evidence type="ECO:0000259" key="1">
    <source>
        <dbReference type="PROSITE" id="PS50164"/>
    </source>
</evidence>
<gene>
    <name evidence="3" type="primary">Acey_s0530.g3000</name>
    <name evidence="3" type="ORF">Y032_0530g3000</name>
</gene>
<dbReference type="Pfam" id="PF26215">
    <property type="entry name" value="HTH_animal"/>
    <property type="match status" value="1"/>
</dbReference>
<comment type="caution">
    <text evidence="3">The sequence shown here is derived from an EMBL/GenBank/DDBJ whole genome shotgun (WGS) entry which is preliminary data.</text>
</comment>
<dbReference type="AlphaFoldDB" id="A0A016WTA5"/>
<dbReference type="EMBL" id="JARK01000130">
    <property type="protein sequence ID" value="EYC42477.1"/>
    <property type="molecule type" value="Genomic_DNA"/>
</dbReference>
<dbReference type="PANTHER" id="PTHR21301:SF10">
    <property type="entry name" value="REVERSE TRANSCRIPTASE DOMAIN-CONTAINING PROTEIN"/>
    <property type="match status" value="1"/>
</dbReference>
<dbReference type="Proteomes" id="UP000024635">
    <property type="component" value="Unassembled WGS sequence"/>
</dbReference>
<dbReference type="CDD" id="cd10442">
    <property type="entry name" value="GIY-YIG_PLEs"/>
    <property type="match status" value="1"/>
</dbReference>
<dbReference type="InterPro" id="IPR000305">
    <property type="entry name" value="GIY-YIG_endonuc"/>
</dbReference>
<evidence type="ECO:0000313" key="4">
    <source>
        <dbReference type="Proteomes" id="UP000024635"/>
    </source>
</evidence>
<dbReference type="InterPro" id="IPR058912">
    <property type="entry name" value="HTH_animal"/>
</dbReference>
<name>A0A016WTA5_9BILA</name>
<dbReference type="PROSITE" id="PS50164">
    <property type="entry name" value="GIY_YIG"/>
    <property type="match status" value="1"/>
</dbReference>
<accession>A0A016WTA5</accession>
<dbReference type="Pfam" id="PF00078">
    <property type="entry name" value="RVT_1"/>
    <property type="match status" value="1"/>
</dbReference>
<evidence type="ECO:0000259" key="2">
    <source>
        <dbReference type="PROSITE" id="PS50878"/>
    </source>
</evidence>
<dbReference type="PROSITE" id="PS50878">
    <property type="entry name" value="RT_POL"/>
    <property type="match status" value="1"/>
</dbReference>
<evidence type="ECO:0008006" key="5">
    <source>
        <dbReference type="Google" id="ProtNLM"/>
    </source>
</evidence>
<dbReference type="CDD" id="cd00304">
    <property type="entry name" value="RT_like"/>
    <property type="match status" value="1"/>
</dbReference>
<proteinExistence type="predicted"/>
<feature type="domain" description="GIY-YIG" evidence="1">
    <location>
        <begin position="784"/>
        <end position="875"/>
    </location>
</feature>
<feature type="domain" description="Reverse transcriptase" evidence="2">
    <location>
        <begin position="394"/>
        <end position="629"/>
    </location>
</feature>
<keyword evidence="4" id="KW-1185">Reference proteome</keyword>
<dbReference type="STRING" id="53326.A0A016WTA5"/>
<dbReference type="OrthoDB" id="5831138at2759"/>
<organism evidence="3 4">
    <name type="scientific">Ancylostoma ceylanicum</name>
    <dbReference type="NCBI Taxonomy" id="53326"/>
    <lineage>
        <taxon>Eukaryota</taxon>
        <taxon>Metazoa</taxon>
        <taxon>Ecdysozoa</taxon>
        <taxon>Nematoda</taxon>
        <taxon>Chromadorea</taxon>
        <taxon>Rhabditida</taxon>
        <taxon>Rhabditina</taxon>
        <taxon>Rhabditomorpha</taxon>
        <taxon>Strongyloidea</taxon>
        <taxon>Ancylostomatidae</taxon>
        <taxon>Ancylostomatinae</taxon>
        <taxon>Ancylostoma</taxon>
    </lineage>
</organism>
<protein>
    <recommendedName>
        <fullName evidence="5">Reverse transcriptase domain-containing protein</fullName>
    </recommendedName>
</protein>
<reference evidence="4" key="1">
    <citation type="journal article" date="2015" name="Nat. Genet.">
        <title>The genome and transcriptome of the zoonotic hookworm Ancylostoma ceylanicum identify infection-specific gene families.</title>
        <authorList>
            <person name="Schwarz E.M."/>
            <person name="Hu Y."/>
            <person name="Antoshechkin I."/>
            <person name="Miller M.M."/>
            <person name="Sternberg P.W."/>
            <person name="Aroian R.V."/>
        </authorList>
    </citation>
    <scope>NUCLEOTIDE SEQUENCE</scope>
    <source>
        <strain evidence="4">HY135</strain>
    </source>
</reference>